<reference evidence="2 3" key="1">
    <citation type="journal article" date="2016" name="Nat. Commun.">
        <title>Thousands of microbial genomes shed light on interconnected biogeochemical processes in an aquifer system.</title>
        <authorList>
            <person name="Anantharaman K."/>
            <person name="Brown C.T."/>
            <person name="Hug L.A."/>
            <person name="Sharon I."/>
            <person name="Castelle C.J."/>
            <person name="Probst A.J."/>
            <person name="Thomas B.C."/>
            <person name="Singh A."/>
            <person name="Wilkins M.J."/>
            <person name="Karaoz U."/>
            <person name="Brodie E.L."/>
            <person name="Williams K.H."/>
            <person name="Hubbard S.S."/>
            <person name="Banfield J.F."/>
        </authorList>
    </citation>
    <scope>NUCLEOTIDE SEQUENCE [LARGE SCALE GENOMIC DNA]</scope>
</reference>
<dbReference type="EMBL" id="MFFM01000033">
    <property type="protein sequence ID" value="OGF12663.1"/>
    <property type="molecule type" value="Genomic_DNA"/>
</dbReference>
<evidence type="ECO:0000256" key="1">
    <source>
        <dbReference type="SAM" id="Phobius"/>
    </source>
</evidence>
<dbReference type="Proteomes" id="UP000177230">
    <property type="component" value="Unassembled WGS sequence"/>
</dbReference>
<evidence type="ECO:0000313" key="2">
    <source>
        <dbReference type="EMBL" id="OGF12663.1"/>
    </source>
</evidence>
<accession>A0A1F5RF10</accession>
<comment type="caution">
    <text evidence="2">The sequence shown here is derived from an EMBL/GenBank/DDBJ whole genome shotgun (WGS) entry which is preliminary data.</text>
</comment>
<dbReference type="AlphaFoldDB" id="A0A1F5RF10"/>
<gene>
    <name evidence="2" type="ORF">A2024_00305</name>
</gene>
<keyword evidence="1" id="KW-0812">Transmembrane</keyword>
<feature type="transmembrane region" description="Helical" evidence="1">
    <location>
        <begin position="294"/>
        <end position="313"/>
    </location>
</feature>
<evidence type="ECO:0000313" key="3">
    <source>
        <dbReference type="Proteomes" id="UP000177230"/>
    </source>
</evidence>
<proteinExistence type="predicted"/>
<keyword evidence="1" id="KW-1133">Transmembrane helix</keyword>
<protein>
    <recommendedName>
        <fullName evidence="4">DUF4178 domain-containing protein</fullName>
    </recommendedName>
</protein>
<keyword evidence="1" id="KW-0472">Membrane</keyword>
<name>A0A1F5RF10_9BACT</name>
<sequence>MGMAKVTALLCPVCGSGLVAESGSILAQCRSCQASVALGSQMGFYRYYVEPGIKRNGAISLAGQAAELSFEPIAAQLMFIPVWHIDAEAFGFIGGQRPIVERILKIPISDAEGNTLYEKEIKQKSGGEVVKKSLWIKKDYRMLGIKWNELGGCDIKDIAPEMELMPEDDAELSRLGLVLEPDAAAEPEMIAESTKYFKGQMLYPYGSYQGLTSRISLLKQNRRLIYYPVWRVLGFTKKGRFKCLVDGVNGTQIYVKQYRQAKIAPPTKPLIATLAIALALGMILSPHQVFMQGWLSFVAPFFLLGFLAGGTMLNRLILDRLAEKAARFIWKV</sequence>
<feature type="transmembrane region" description="Helical" evidence="1">
    <location>
        <begin position="269"/>
        <end position="287"/>
    </location>
</feature>
<organism evidence="2 3">
    <name type="scientific">Candidatus Edwardsbacteria bacterium GWF2_54_11</name>
    <dbReference type="NCBI Taxonomy" id="1817851"/>
    <lineage>
        <taxon>Bacteria</taxon>
        <taxon>Candidatus Edwardsiibacteriota</taxon>
    </lineage>
</organism>
<evidence type="ECO:0008006" key="4">
    <source>
        <dbReference type="Google" id="ProtNLM"/>
    </source>
</evidence>